<evidence type="ECO:0000313" key="1">
    <source>
        <dbReference type="EnsemblPlants" id="Bo9g007730.1"/>
    </source>
</evidence>
<name>A0A0D3E0B8_BRAOL</name>
<dbReference type="AlphaFoldDB" id="A0A0D3E0B8"/>
<dbReference type="STRING" id="109376.A0A0D3E0B8"/>
<protein>
    <recommendedName>
        <fullName evidence="3">FBD domain-containing protein</fullName>
    </recommendedName>
</protein>
<reference evidence="1 2" key="1">
    <citation type="journal article" date="2014" name="Genome Biol.">
        <title>Transcriptome and methylome profiling reveals relics of genome dominance in the mesopolyploid Brassica oleracea.</title>
        <authorList>
            <person name="Parkin I.A."/>
            <person name="Koh C."/>
            <person name="Tang H."/>
            <person name="Robinson S.J."/>
            <person name="Kagale S."/>
            <person name="Clarke W.E."/>
            <person name="Town C.D."/>
            <person name="Nixon J."/>
            <person name="Krishnakumar V."/>
            <person name="Bidwell S.L."/>
            <person name="Denoeud F."/>
            <person name="Belcram H."/>
            <person name="Links M.G."/>
            <person name="Just J."/>
            <person name="Clarke C."/>
            <person name="Bender T."/>
            <person name="Huebert T."/>
            <person name="Mason A.S."/>
            <person name="Pires J.C."/>
            <person name="Barker G."/>
            <person name="Moore J."/>
            <person name="Walley P.G."/>
            <person name="Manoli S."/>
            <person name="Batley J."/>
            <person name="Edwards D."/>
            <person name="Nelson M.N."/>
            <person name="Wang X."/>
            <person name="Paterson A.H."/>
            <person name="King G."/>
            <person name="Bancroft I."/>
            <person name="Chalhoub B."/>
            <person name="Sharpe A.G."/>
        </authorList>
    </citation>
    <scope>NUCLEOTIDE SEQUENCE</scope>
    <source>
        <strain evidence="1 2">cv. TO1000</strain>
    </source>
</reference>
<reference evidence="1" key="2">
    <citation type="submission" date="2015-03" db="UniProtKB">
        <authorList>
            <consortium name="EnsemblPlants"/>
        </authorList>
    </citation>
    <scope>IDENTIFICATION</scope>
</reference>
<dbReference type="Proteomes" id="UP000032141">
    <property type="component" value="Chromosome C9"/>
</dbReference>
<organism evidence="1 2">
    <name type="scientific">Brassica oleracea var. oleracea</name>
    <dbReference type="NCBI Taxonomy" id="109376"/>
    <lineage>
        <taxon>Eukaryota</taxon>
        <taxon>Viridiplantae</taxon>
        <taxon>Streptophyta</taxon>
        <taxon>Embryophyta</taxon>
        <taxon>Tracheophyta</taxon>
        <taxon>Spermatophyta</taxon>
        <taxon>Magnoliopsida</taxon>
        <taxon>eudicotyledons</taxon>
        <taxon>Gunneridae</taxon>
        <taxon>Pentapetalae</taxon>
        <taxon>rosids</taxon>
        <taxon>malvids</taxon>
        <taxon>Brassicales</taxon>
        <taxon>Brassicaceae</taxon>
        <taxon>Brassiceae</taxon>
        <taxon>Brassica</taxon>
    </lineage>
</organism>
<dbReference type="eggNOG" id="KOG1947">
    <property type="taxonomic scope" value="Eukaryota"/>
</dbReference>
<keyword evidence="2" id="KW-1185">Reference proteome</keyword>
<proteinExistence type="predicted"/>
<evidence type="ECO:0000313" key="2">
    <source>
        <dbReference type="Proteomes" id="UP000032141"/>
    </source>
</evidence>
<dbReference type="Gramene" id="Bo9g007730.1">
    <property type="protein sequence ID" value="Bo9g007730.1"/>
    <property type="gene ID" value="Bo9g007730"/>
</dbReference>
<dbReference type="SUPFAM" id="SSF52047">
    <property type="entry name" value="RNI-like"/>
    <property type="match status" value="1"/>
</dbReference>
<evidence type="ECO:0008006" key="3">
    <source>
        <dbReference type="Google" id="ProtNLM"/>
    </source>
</evidence>
<dbReference type="Pfam" id="PF13516">
    <property type="entry name" value="LRR_6"/>
    <property type="match status" value="1"/>
</dbReference>
<accession>A0A0D3E0B8</accession>
<dbReference type="HOGENOM" id="CLU_919525_0_0_1"/>
<dbReference type="PANTHER" id="PTHR38926:SF31">
    <property type="entry name" value="F-BOX DOMAIN-CONTAINING PROTEIN"/>
    <property type="match status" value="1"/>
</dbReference>
<dbReference type="EnsemblPlants" id="Bo9g007730.1">
    <property type="protein sequence ID" value="Bo9g007730.1"/>
    <property type="gene ID" value="Bo9g007730"/>
</dbReference>
<dbReference type="InterPro" id="IPR001611">
    <property type="entry name" value="Leu-rich_rpt"/>
</dbReference>
<sequence length="303" mass="33891">MKLPLLEELEVSYCSLSAESLEVVGQSCPNLKTLKLNREVLHRFSFFSEDDDALAIAETMPRLRHLQLFGNKLTDAGLNPEIMCRHVVDSSQGGLLEIDISRFSTDSLLNFIANRSSNLRSLKLTLISPRVTIEGLKEAIGKLPLLEELEITEFEMWGGYLKVVGQSCPKLKTLKLNCIRIGFGPPFYLSDDDALAIAETMHGLRNLKLLGNSLTDDGLKAILDNCPDLEHLDLGHCLNVNFSGDLEKRCSERIKFQILFSQQNPEKAGDDLLLLIMEEEICSPSRSHDTLNTLDKPHKQGRS</sequence>
<dbReference type="PANTHER" id="PTHR38926">
    <property type="entry name" value="F-BOX DOMAIN CONTAINING PROTEIN, EXPRESSED"/>
    <property type="match status" value="1"/>
</dbReference>
<dbReference type="Gene3D" id="3.80.10.10">
    <property type="entry name" value="Ribonuclease Inhibitor"/>
    <property type="match status" value="1"/>
</dbReference>
<dbReference type="InterPro" id="IPR032675">
    <property type="entry name" value="LRR_dom_sf"/>
</dbReference>